<gene>
    <name evidence="2" type="ORF">H8L32_01310</name>
</gene>
<name>A0ABR6ZJN6_9BURK</name>
<dbReference type="Gene3D" id="2.40.320.10">
    <property type="entry name" value="Hypothetical Protein Pfu-838710-001"/>
    <property type="match status" value="1"/>
</dbReference>
<dbReference type="CDD" id="cd07891">
    <property type="entry name" value="CYTH-like_CthTTM-like_1"/>
    <property type="match status" value="1"/>
</dbReference>
<organism evidence="2 3">
    <name type="scientific">Undibacterium hunanense</name>
    <dbReference type="NCBI Taxonomy" id="2762292"/>
    <lineage>
        <taxon>Bacteria</taxon>
        <taxon>Pseudomonadati</taxon>
        <taxon>Pseudomonadota</taxon>
        <taxon>Betaproteobacteria</taxon>
        <taxon>Burkholderiales</taxon>
        <taxon>Oxalobacteraceae</taxon>
        <taxon>Undibacterium</taxon>
    </lineage>
</organism>
<dbReference type="SUPFAM" id="SSF55154">
    <property type="entry name" value="CYTH-like phosphatases"/>
    <property type="match status" value="1"/>
</dbReference>
<evidence type="ECO:0000259" key="1">
    <source>
        <dbReference type="PROSITE" id="PS51707"/>
    </source>
</evidence>
<dbReference type="RefSeq" id="WP_186945352.1">
    <property type="nucleotide sequence ID" value="NZ_JACOGF010000001.1"/>
</dbReference>
<dbReference type="PROSITE" id="PS51707">
    <property type="entry name" value="CYTH"/>
    <property type="match status" value="1"/>
</dbReference>
<protein>
    <submittedName>
        <fullName evidence="2">CYTH domain-containing protein</fullName>
    </submittedName>
</protein>
<dbReference type="PANTHER" id="PTHR40114">
    <property type="entry name" value="SLR0698 PROTEIN"/>
    <property type="match status" value="1"/>
</dbReference>
<keyword evidence="3" id="KW-1185">Reference proteome</keyword>
<dbReference type="InterPro" id="IPR023577">
    <property type="entry name" value="CYTH_domain"/>
</dbReference>
<sequence length="158" mass="18087">MGVEIERKFLVVSQDFKQQGQGTFLRQGYICSDPGRIVRVRIEAERAMLTIKGMSTGISCGEWEYPIPLADAQVLLDTVCQQLLIEKTRYRIPFAGLIWEVDEFIGDNLGLIVAEVELESEQQQFERPVWLGEEVSHDRRYANANLLKHPYSAWGQRG</sequence>
<dbReference type="PANTHER" id="PTHR40114:SF1">
    <property type="entry name" value="SLR0698 PROTEIN"/>
    <property type="match status" value="1"/>
</dbReference>
<dbReference type="Pfam" id="PF01928">
    <property type="entry name" value="CYTH"/>
    <property type="match status" value="1"/>
</dbReference>
<dbReference type="InterPro" id="IPR012042">
    <property type="entry name" value="NeuTTM/CthTTM-like"/>
</dbReference>
<accession>A0ABR6ZJN6</accession>
<dbReference type="SMART" id="SM01118">
    <property type="entry name" value="CYTH"/>
    <property type="match status" value="1"/>
</dbReference>
<feature type="domain" description="CYTH" evidence="1">
    <location>
        <begin position="2"/>
        <end position="147"/>
    </location>
</feature>
<reference evidence="2 3" key="1">
    <citation type="submission" date="2020-08" db="EMBL/GenBank/DDBJ databases">
        <title>Novel species isolated from subtropical streams in China.</title>
        <authorList>
            <person name="Lu H."/>
        </authorList>
    </citation>
    <scope>NUCLEOTIDE SEQUENCE [LARGE SCALE GENOMIC DNA]</scope>
    <source>
        <strain evidence="2 3">CY18W</strain>
    </source>
</reference>
<dbReference type="PIRSF" id="PIRSF016487">
    <property type="entry name" value="CYTH_UCP016487"/>
    <property type="match status" value="1"/>
</dbReference>
<comment type="caution">
    <text evidence="2">The sequence shown here is derived from an EMBL/GenBank/DDBJ whole genome shotgun (WGS) entry which is preliminary data.</text>
</comment>
<evidence type="ECO:0000313" key="2">
    <source>
        <dbReference type="EMBL" id="MBC3916111.1"/>
    </source>
</evidence>
<dbReference type="Proteomes" id="UP000650424">
    <property type="component" value="Unassembled WGS sequence"/>
</dbReference>
<proteinExistence type="predicted"/>
<dbReference type="InterPro" id="IPR033469">
    <property type="entry name" value="CYTH-like_dom_sf"/>
</dbReference>
<dbReference type="EMBL" id="JACOGF010000001">
    <property type="protein sequence ID" value="MBC3916111.1"/>
    <property type="molecule type" value="Genomic_DNA"/>
</dbReference>
<evidence type="ECO:0000313" key="3">
    <source>
        <dbReference type="Proteomes" id="UP000650424"/>
    </source>
</evidence>